<evidence type="ECO:0000259" key="4">
    <source>
        <dbReference type="SMART" id="SM00657"/>
    </source>
</evidence>
<comment type="caution">
    <text evidence="5">The sequence shown here is derived from an EMBL/GenBank/DDBJ whole genome shotgun (WGS) entry which is preliminary data.</text>
</comment>
<proteinExistence type="inferred from homology"/>
<organism evidence="5 6">
    <name type="scientific">Ambispora gerdemannii</name>
    <dbReference type="NCBI Taxonomy" id="144530"/>
    <lineage>
        <taxon>Eukaryota</taxon>
        <taxon>Fungi</taxon>
        <taxon>Fungi incertae sedis</taxon>
        <taxon>Mucoromycota</taxon>
        <taxon>Glomeromycotina</taxon>
        <taxon>Glomeromycetes</taxon>
        <taxon>Archaeosporales</taxon>
        <taxon>Ambisporaceae</taxon>
        <taxon>Ambispora</taxon>
    </lineage>
</organism>
<dbReference type="GO" id="GO:0006352">
    <property type="term" value="P:DNA-templated transcription initiation"/>
    <property type="evidence" value="ECO:0007669"/>
    <property type="project" value="InterPro"/>
</dbReference>
<dbReference type="InterPro" id="IPR045222">
    <property type="entry name" value="Rpb4-like"/>
</dbReference>
<keyword evidence="2" id="KW-0539">Nucleus</keyword>
<dbReference type="EMBL" id="CAJVPL010000844">
    <property type="protein sequence ID" value="CAG8533937.1"/>
    <property type="molecule type" value="Genomic_DNA"/>
</dbReference>
<gene>
    <name evidence="5" type="ORF">AGERDE_LOCUS5848</name>
</gene>
<dbReference type="InterPro" id="IPR005574">
    <property type="entry name" value="Rpb4/RPC9"/>
</dbReference>
<dbReference type="AlphaFoldDB" id="A0A9N9FHH5"/>
<dbReference type="InterPro" id="IPR010997">
    <property type="entry name" value="HRDC-like_sf"/>
</dbReference>
<evidence type="ECO:0000256" key="2">
    <source>
        <dbReference type="ARBA" id="ARBA00023242"/>
    </source>
</evidence>
<dbReference type="OrthoDB" id="2186918at2759"/>
<evidence type="ECO:0000256" key="3">
    <source>
        <dbReference type="ARBA" id="ARBA00025724"/>
    </source>
</evidence>
<accession>A0A9N9FHH5</accession>
<dbReference type="GO" id="GO:0005634">
    <property type="term" value="C:nucleus"/>
    <property type="evidence" value="ECO:0007669"/>
    <property type="project" value="UniProtKB-SubCell"/>
</dbReference>
<evidence type="ECO:0000313" key="5">
    <source>
        <dbReference type="EMBL" id="CAG8533937.1"/>
    </source>
</evidence>
<dbReference type="GO" id="GO:0000166">
    <property type="term" value="F:nucleotide binding"/>
    <property type="evidence" value="ECO:0007669"/>
    <property type="project" value="InterPro"/>
</dbReference>
<dbReference type="SUPFAM" id="SSF47819">
    <property type="entry name" value="HRDC-like"/>
    <property type="match status" value="1"/>
</dbReference>
<dbReference type="InterPro" id="IPR038324">
    <property type="entry name" value="Rpb4/RPC9_sf"/>
</dbReference>
<protein>
    <submittedName>
        <fullName evidence="5">8552_t:CDS:1</fullName>
    </submittedName>
</protein>
<evidence type="ECO:0000313" key="6">
    <source>
        <dbReference type="Proteomes" id="UP000789831"/>
    </source>
</evidence>
<keyword evidence="6" id="KW-1185">Reference proteome</keyword>
<evidence type="ECO:0000256" key="1">
    <source>
        <dbReference type="ARBA" id="ARBA00004123"/>
    </source>
</evidence>
<feature type="domain" description="RNA polymerase Rpb4/RPC9 core" evidence="4">
    <location>
        <begin position="99"/>
        <end position="191"/>
    </location>
</feature>
<dbReference type="SMART" id="SM00657">
    <property type="entry name" value="RPOL4c"/>
    <property type="match status" value="1"/>
</dbReference>
<dbReference type="PANTHER" id="PTHR21297">
    <property type="entry name" value="DNA-DIRECTED RNA POLYMERASE II"/>
    <property type="match status" value="1"/>
</dbReference>
<dbReference type="InterPro" id="IPR006590">
    <property type="entry name" value="RNA_pol_Rpb4/RPC9_core"/>
</dbReference>
<dbReference type="Proteomes" id="UP000789831">
    <property type="component" value="Unassembled WGS sequence"/>
</dbReference>
<name>A0A9N9FHH5_9GLOM</name>
<sequence>MSPSFLYSFDLDNNKELLSRCQRNRAPLFGYLLPAIGFGFDLQIKLGKRDYVSSCRQTYSYEYGLLGGKDEHNQNIQSSKNMNMSRRYQLIVPKRCEPPPEPDATKLNFAYPRNLWNTWIKLEQENLEIKNRLLQLDGTALSQYRQLHSYELAQLCNLCPVELDEAKMMIPSLAGKFSDEQIREMIDLLKL</sequence>
<comment type="similarity">
    <text evidence="3">Belongs to the eukaryotic RPB4 RNA polymerase subunit family.</text>
</comment>
<comment type="subcellular location">
    <subcellularLocation>
        <location evidence="1">Nucleus</location>
    </subcellularLocation>
</comment>
<reference evidence="5" key="1">
    <citation type="submission" date="2021-06" db="EMBL/GenBank/DDBJ databases">
        <authorList>
            <person name="Kallberg Y."/>
            <person name="Tangrot J."/>
            <person name="Rosling A."/>
        </authorList>
    </citation>
    <scope>NUCLEOTIDE SEQUENCE</scope>
    <source>
        <strain evidence="5">MT106</strain>
    </source>
</reference>
<dbReference type="Pfam" id="PF03874">
    <property type="entry name" value="RNA_pol_Rpb4"/>
    <property type="match status" value="1"/>
</dbReference>
<dbReference type="GO" id="GO:0030880">
    <property type="term" value="C:RNA polymerase complex"/>
    <property type="evidence" value="ECO:0007669"/>
    <property type="project" value="InterPro"/>
</dbReference>
<dbReference type="Gene3D" id="1.20.1250.40">
    <property type="match status" value="1"/>
</dbReference>